<evidence type="ECO:0000313" key="2">
    <source>
        <dbReference type="EMBL" id="KAK5972820.1"/>
    </source>
</evidence>
<keyword evidence="1" id="KW-1133">Transmembrane helix</keyword>
<keyword evidence="1" id="KW-0472">Membrane</keyword>
<sequence length="53" mass="5224">MEPLKETVTGVAAQTGYAAAGTAAGGLVMGPLVSLIGGIMGAVYGYSKSIDYD</sequence>
<name>A0AAN8FMV0_TRICO</name>
<dbReference type="EMBL" id="WIXE01016249">
    <property type="protein sequence ID" value="KAK5972820.1"/>
    <property type="molecule type" value="Genomic_DNA"/>
</dbReference>
<reference evidence="2 3" key="1">
    <citation type="submission" date="2019-10" db="EMBL/GenBank/DDBJ databases">
        <title>Assembly and Annotation for the nematode Trichostrongylus colubriformis.</title>
        <authorList>
            <person name="Martin J."/>
        </authorList>
    </citation>
    <scope>NUCLEOTIDE SEQUENCE [LARGE SCALE GENOMIC DNA]</scope>
    <source>
        <strain evidence="2">G859</strain>
        <tissue evidence="2">Whole worm</tissue>
    </source>
</reference>
<organism evidence="2 3">
    <name type="scientific">Trichostrongylus colubriformis</name>
    <name type="common">Black scour worm</name>
    <dbReference type="NCBI Taxonomy" id="6319"/>
    <lineage>
        <taxon>Eukaryota</taxon>
        <taxon>Metazoa</taxon>
        <taxon>Ecdysozoa</taxon>
        <taxon>Nematoda</taxon>
        <taxon>Chromadorea</taxon>
        <taxon>Rhabditida</taxon>
        <taxon>Rhabditina</taxon>
        <taxon>Rhabditomorpha</taxon>
        <taxon>Strongyloidea</taxon>
        <taxon>Trichostrongylidae</taxon>
        <taxon>Trichostrongylus</taxon>
    </lineage>
</organism>
<evidence type="ECO:0000256" key="1">
    <source>
        <dbReference type="SAM" id="Phobius"/>
    </source>
</evidence>
<accession>A0AAN8FMV0</accession>
<evidence type="ECO:0000313" key="3">
    <source>
        <dbReference type="Proteomes" id="UP001331761"/>
    </source>
</evidence>
<comment type="caution">
    <text evidence="2">The sequence shown here is derived from an EMBL/GenBank/DDBJ whole genome shotgun (WGS) entry which is preliminary data.</text>
</comment>
<keyword evidence="3" id="KW-1185">Reference proteome</keyword>
<feature type="transmembrane region" description="Helical" evidence="1">
    <location>
        <begin position="20"/>
        <end position="46"/>
    </location>
</feature>
<gene>
    <name evidence="2" type="ORF">GCK32_021983</name>
</gene>
<keyword evidence="1" id="KW-0812">Transmembrane</keyword>
<feature type="non-terminal residue" evidence="2">
    <location>
        <position position="53"/>
    </location>
</feature>
<protein>
    <submittedName>
        <fullName evidence="2">Uncharacterized protein</fullName>
    </submittedName>
</protein>
<proteinExistence type="predicted"/>
<dbReference type="Proteomes" id="UP001331761">
    <property type="component" value="Unassembled WGS sequence"/>
</dbReference>
<dbReference type="AlphaFoldDB" id="A0AAN8FMV0"/>